<evidence type="ECO:0000313" key="6">
    <source>
        <dbReference type="EMBL" id="MFC4269332.1"/>
    </source>
</evidence>
<dbReference type="Gene3D" id="3.80.10.10">
    <property type="entry name" value="Ribonuclease Inhibitor"/>
    <property type="match status" value="2"/>
</dbReference>
<protein>
    <submittedName>
        <fullName evidence="6">T9SS type A sorting domain-containing protein</fullName>
    </submittedName>
</protein>
<evidence type="ECO:0000256" key="2">
    <source>
        <dbReference type="ARBA" id="ARBA00022729"/>
    </source>
</evidence>
<keyword evidence="3" id="KW-0677">Repeat</keyword>
<evidence type="ECO:0000256" key="1">
    <source>
        <dbReference type="ARBA" id="ARBA00022614"/>
    </source>
</evidence>
<dbReference type="InterPro" id="IPR052574">
    <property type="entry name" value="CDIRP"/>
</dbReference>
<reference evidence="7" key="1">
    <citation type="journal article" date="2019" name="Int. J. Syst. Evol. Microbiol.">
        <title>The Global Catalogue of Microorganisms (GCM) 10K type strain sequencing project: providing services to taxonomists for standard genome sequencing and annotation.</title>
        <authorList>
            <consortium name="The Broad Institute Genomics Platform"/>
            <consortium name="The Broad Institute Genome Sequencing Center for Infectious Disease"/>
            <person name="Wu L."/>
            <person name="Ma J."/>
        </authorList>
    </citation>
    <scope>NUCLEOTIDE SEQUENCE [LARGE SCALE GENOMIC DNA]</scope>
    <source>
        <strain evidence="7">CECT 8655</strain>
    </source>
</reference>
<name>A0ABV8RC46_9FLAO</name>
<dbReference type="RefSeq" id="WP_377410373.1">
    <property type="nucleotide sequence ID" value="NZ_JBHSCY010000002.1"/>
</dbReference>
<gene>
    <name evidence="6" type="ORF">ACFOWD_10470</name>
</gene>
<dbReference type="PANTHER" id="PTHR47566">
    <property type="match status" value="1"/>
</dbReference>
<dbReference type="InterPro" id="IPR032675">
    <property type="entry name" value="LRR_dom_sf"/>
</dbReference>
<keyword evidence="7" id="KW-1185">Reference proteome</keyword>
<evidence type="ECO:0000313" key="7">
    <source>
        <dbReference type="Proteomes" id="UP001595826"/>
    </source>
</evidence>
<accession>A0ABV8RC46</accession>
<organism evidence="6 7">
    <name type="scientific">Polaribacter marinivivus</name>
    <dbReference type="NCBI Taxonomy" id="1524260"/>
    <lineage>
        <taxon>Bacteria</taxon>
        <taxon>Pseudomonadati</taxon>
        <taxon>Bacteroidota</taxon>
        <taxon>Flavobacteriia</taxon>
        <taxon>Flavobacteriales</taxon>
        <taxon>Flavobacteriaceae</taxon>
    </lineage>
</organism>
<dbReference type="InterPro" id="IPR001611">
    <property type="entry name" value="Leu-rich_rpt"/>
</dbReference>
<dbReference type="EMBL" id="JBHSCY010000002">
    <property type="protein sequence ID" value="MFC4269332.1"/>
    <property type="molecule type" value="Genomic_DNA"/>
</dbReference>
<keyword evidence="1" id="KW-0433">Leucine-rich repeat</keyword>
<dbReference type="PROSITE" id="PS51450">
    <property type="entry name" value="LRR"/>
    <property type="match status" value="1"/>
</dbReference>
<feature type="signal peptide" evidence="4">
    <location>
        <begin position="1"/>
        <end position="19"/>
    </location>
</feature>
<feature type="domain" description="Secretion system C-terminal sorting" evidence="5">
    <location>
        <begin position="784"/>
        <end position="850"/>
    </location>
</feature>
<evidence type="ECO:0000256" key="3">
    <source>
        <dbReference type="ARBA" id="ARBA00022737"/>
    </source>
</evidence>
<dbReference type="InterPro" id="IPR026444">
    <property type="entry name" value="Secre_tail"/>
</dbReference>
<dbReference type="InterPro" id="IPR003591">
    <property type="entry name" value="Leu-rich_rpt_typical-subtyp"/>
</dbReference>
<evidence type="ECO:0000259" key="5">
    <source>
        <dbReference type="Pfam" id="PF18962"/>
    </source>
</evidence>
<sequence length="852" mass="93552">MKTKLSLIFSWLFIANFLANDKLPNKITSAFTDYNLEQLIISTYPTIDANNDGTIETGEMNGTLVSGNVPSTITLNFDYATFGPSGIDFSGIEHFEIRSFRFIGNTHQGNYIRAVNLDLSKLGGVLSGNVNRILDEFYLNGLEFLSLNLQNARPIKNLHFINCGAGSNLEQLPNMPDSTTLEVIEINNTSLFATLNLGSRIGLKSFFFRNTYIEGLNISGCSTLETLFVEGVGELQTVTLPNTSSILKNLTINGMPKLNSLDIANYSNLERLVMRTGSGFPNNGVATLDFQTKTKLKVLELENLKSLASASLIQNTALTDLLLIGINNNISLLDISNLTQLKNLTLSANAIPNLDLSSNAALEKFDGFGSDFVSVNFGNISALKELYLSSNQLTKIDTKNMTNLERLELDDNNLVALNVTANAKLEWIRCQRNNNLRIANIANGNNANMNVWDMKAAYLDQNPLLTCILVDANVQNNIPVQWQKDATASYALDDEIGYTDTNLKNELLNYTETIDLDANGKIGTCEAENYINTLVLNNKGIQNPAGLEAFKNITGLNLNDNDFPTLNVTNNTKLIYLYASNCKMVNVSITDLGMLDDLNVSKNNLSSISFSNNFNLTKVDVSENSLTGINLQSLNKLVLFDATSNNINSLNVLSNPNLEILYFANNSLVGLANQPIMIDLASNTKLKQLNVKNTAMSFLELGANSNLIEVIASDNVLEYFNMANANNAAISNFDASGNTTLGCIQVDSGFTPPTSWIKDGNTSYSDNCSTASVDDNLLKNKISLYPNPFSNLITISNSSSQKIEKIEIYNSLGKRLLFTKETTIDGYQLTTGVYYAKIYVDNSSFVKKLIKK</sequence>
<dbReference type="Pfam" id="PF18962">
    <property type="entry name" value="Por_Secre_tail"/>
    <property type="match status" value="1"/>
</dbReference>
<comment type="caution">
    <text evidence="6">The sequence shown here is derived from an EMBL/GenBank/DDBJ whole genome shotgun (WGS) entry which is preliminary data.</text>
</comment>
<dbReference type="SMART" id="SM00369">
    <property type="entry name" value="LRR_TYP"/>
    <property type="match status" value="4"/>
</dbReference>
<dbReference type="PROSITE" id="PS00018">
    <property type="entry name" value="EF_HAND_1"/>
    <property type="match status" value="1"/>
</dbReference>
<dbReference type="PANTHER" id="PTHR47566:SF1">
    <property type="entry name" value="PROTEIN NUD1"/>
    <property type="match status" value="1"/>
</dbReference>
<feature type="chain" id="PRO_5045495620" evidence="4">
    <location>
        <begin position="20"/>
        <end position="852"/>
    </location>
</feature>
<dbReference type="NCBIfam" id="TIGR04183">
    <property type="entry name" value="Por_Secre_tail"/>
    <property type="match status" value="1"/>
</dbReference>
<proteinExistence type="predicted"/>
<dbReference type="SUPFAM" id="SSF52058">
    <property type="entry name" value="L domain-like"/>
    <property type="match status" value="2"/>
</dbReference>
<evidence type="ECO:0000256" key="4">
    <source>
        <dbReference type="SAM" id="SignalP"/>
    </source>
</evidence>
<dbReference type="Proteomes" id="UP001595826">
    <property type="component" value="Unassembled WGS sequence"/>
</dbReference>
<keyword evidence="2 4" id="KW-0732">Signal</keyword>
<dbReference type="InterPro" id="IPR018247">
    <property type="entry name" value="EF_Hand_1_Ca_BS"/>
</dbReference>